<name>A0A2G1VWG6_9FLAO</name>
<sequence length="87" mass="9945">MGILAQVMKEYFNTQTPEQIKSDWEAVSNVEIEGPSYAEFFETICEYGMTAPPSSEQNFITTNLLNPKFLSDFFMNTTYGKGIVFYC</sequence>
<protein>
    <submittedName>
        <fullName evidence="1">Uncharacterized protein</fullName>
    </submittedName>
</protein>
<evidence type="ECO:0000313" key="1">
    <source>
        <dbReference type="EMBL" id="PHQ31122.1"/>
    </source>
</evidence>
<gene>
    <name evidence="1" type="ORF">CJ305_02570</name>
</gene>
<keyword evidence="2" id="KW-1185">Reference proteome</keyword>
<proteinExistence type="predicted"/>
<evidence type="ECO:0000313" key="2">
    <source>
        <dbReference type="Proteomes" id="UP000229433"/>
    </source>
</evidence>
<comment type="caution">
    <text evidence="1">The sequence shown here is derived from an EMBL/GenBank/DDBJ whole genome shotgun (WGS) entry which is preliminary data.</text>
</comment>
<dbReference type="AlphaFoldDB" id="A0A2G1VWG6"/>
<reference evidence="1 2" key="1">
    <citation type="submission" date="2017-08" db="EMBL/GenBank/DDBJ databases">
        <title>The whole genome shortgun sequences of strain Leeuwenhoekiella nanhaiensis G18 from the South China Sea.</title>
        <authorList>
            <person name="Liu Q."/>
        </authorList>
    </citation>
    <scope>NUCLEOTIDE SEQUENCE [LARGE SCALE GENOMIC DNA]</scope>
    <source>
        <strain evidence="1 2">G18</strain>
    </source>
</reference>
<dbReference type="EMBL" id="NQXA01000001">
    <property type="protein sequence ID" value="PHQ31122.1"/>
    <property type="molecule type" value="Genomic_DNA"/>
</dbReference>
<accession>A0A2G1VWG6</accession>
<dbReference type="Proteomes" id="UP000229433">
    <property type="component" value="Unassembled WGS sequence"/>
</dbReference>
<organism evidence="1 2">
    <name type="scientific">Leeuwenhoekiella nanhaiensis</name>
    <dbReference type="NCBI Taxonomy" id="1655491"/>
    <lineage>
        <taxon>Bacteria</taxon>
        <taxon>Pseudomonadati</taxon>
        <taxon>Bacteroidota</taxon>
        <taxon>Flavobacteriia</taxon>
        <taxon>Flavobacteriales</taxon>
        <taxon>Flavobacteriaceae</taxon>
        <taxon>Leeuwenhoekiella</taxon>
    </lineage>
</organism>
<dbReference type="RefSeq" id="WP_099644662.1">
    <property type="nucleotide sequence ID" value="NZ_KZ319287.1"/>
</dbReference>